<dbReference type="STRING" id="1895771.BGO89_03115"/>
<dbReference type="SUPFAM" id="SSF46689">
    <property type="entry name" value="Homeodomain-like"/>
    <property type="match status" value="1"/>
</dbReference>
<organism evidence="2 3">
    <name type="scientific">Candidatus Kapaibacterium thiocyanatum</name>
    <dbReference type="NCBI Taxonomy" id="1895771"/>
    <lineage>
        <taxon>Bacteria</taxon>
        <taxon>Pseudomonadati</taxon>
        <taxon>Candidatus Kapaibacteriota</taxon>
        <taxon>Candidatus Kapaibacteriia</taxon>
        <taxon>Candidatus Kapaibacteriales</taxon>
        <taxon>Candidatus Kapaibacteriaceae</taxon>
        <taxon>Candidatus Kapaibacterium</taxon>
    </lineage>
</organism>
<feature type="non-terminal residue" evidence="2">
    <location>
        <position position="1"/>
    </location>
</feature>
<dbReference type="EMBL" id="MKVH01000016">
    <property type="protein sequence ID" value="OJX58708.1"/>
    <property type="molecule type" value="Genomic_DNA"/>
</dbReference>
<comment type="caution">
    <text evidence="2">The sequence shown here is derived from an EMBL/GenBank/DDBJ whole genome shotgun (WGS) entry which is preliminary data.</text>
</comment>
<keyword evidence="1" id="KW-0175">Coiled coil</keyword>
<dbReference type="AlphaFoldDB" id="A0A1M3L181"/>
<evidence type="ECO:0000256" key="1">
    <source>
        <dbReference type="SAM" id="Coils"/>
    </source>
</evidence>
<dbReference type="InterPro" id="IPR009057">
    <property type="entry name" value="Homeodomain-like_sf"/>
</dbReference>
<evidence type="ECO:0000313" key="3">
    <source>
        <dbReference type="Proteomes" id="UP000184233"/>
    </source>
</evidence>
<dbReference type="InterPro" id="IPR002514">
    <property type="entry name" value="Transposase_8"/>
</dbReference>
<dbReference type="GO" id="GO:0003677">
    <property type="term" value="F:DNA binding"/>
    <property type="evidence" value="ECO:0007669"/>
    <property type="project" value="InterPro"/>
</dbReference>
<protein>
    <recommendedName>
        <fullName evidence="4">Transposase</fullName>
    </recommendedName>
</protein>
<evidence type="ECO:0000313" key="2">
    <source>
        <dbReference type="EMBL" id="OJX58708.1"/>
    </source>
</evidence>
<dbReference type="Proteomes" id="UP000184233">
    <property type="component" value="Unassembled WGS sequence"/>
</dbReference>
<sequence length="87" mass="10311">RYDEAFKREAVALVIEQKLPYTRAAKQIGVAEETLRQWVAKSGLKQQEDSEKTDKQRLRELERENRLLRQERDILKEAVGIFSQRPK</sequence>
<evidence type="ECO:0008006" key="4">
    <source>
        <dbReference type="Google" id="ProtNLM"/>
    </source>
</evidence>
<accession>A0A1M3L181</accession>
<name>A0A1M3L181_9BACT</name>
<reference evidence="2 3" key="1">
    <citation type="submission" date="2016-09" db="EMBL/GenBank/DDBJ databases">
        <title>Genome-resolved meta-omics ties microbial dynamics to process performance in biotechnology for thiocyanate degradation.</title>
        <authorList>
            <person name="Kantor R.S."/>
            <person name="Huddy R.J."/>
            <person name="Iyer R."/>
            <person name="Thomas B.C."/>
            <person name="Brown C.T."/>
            <person name="Anantharaman K."/>
            <person name="Tringe S."/>
            <person name="Hettich R.L."/>
            <person name="Harrison S.T."/>
            <person name="Banfield J.F."/>
        </authorList>
    </citation>
    <scope>NUCLEOTIDE SEQUENCE [LARGE SCALE GENOMIC DNA]</scope>
    <source>
        <strain evidence="2">59-99</strain>
    </source>
</reference>
<dbReference type="Gene3D" id="1.10.10.60">
    <property type="entry name" value="Homeodomain-like"/>
    <property type="match status" value="1"/>
</dbReference>
<proteinExistence type="predicted"/>
<gene>
    <name evidence="2" type="ORF">BGO89_03115</name>
</gene>
<feature type="coiled-coil region" evidence="1">
    <location>
        <begin position="44"/>
        <end position="78"/>
    </location>
</feature>
<dbReference type="GO" id="GO:0004803">
    <property type="term" value="F:transposase activity"/>
    <property type="evidence" value="ECO:0007669"/>
    <property type="project" value="InterPro"/>
</dbReference>
<dbReference type="GO" id="GO:0006313">
    <property type="term" value="P:DNA transposition"/>
    <property type="evidence" value="ECO:0007669"/>
    <property type="project" value="InterPro"/>
</dbReference>
<dbReference type="Pfam" id="PF01527">
    <property type="entry name" value="HTH_Tnp_1"/>
    <property type="match status" value="1"/>
</dbReference>